<protein>
    <submittedName>
        <fullName evidence="3">Uncharacterized protein</fullName>
    </submittedName>
</protein>
<sequence>MDELQLVRELGDETPLPDQESLAPARAAFMAGIAERGSVRLRKRRSRYALVGTSAIGLAAAVAATIVLMPAGQPVTGGNAVATSPSSAQSSATSSAPSSGEVTDPVRLLGHAARAARDDTSTPPRPDQFVYARSAVDDGPEREIWQSVDGTRDGLIHQPDGTKIPLPGCRDGQMAVDKGPELVPGITQPCEPRPAYRSDLPTDADGMLAYLDANASGKPGSVNARGKDVLGLINESLLPPLSRAALYEAAARVPGLSVVPDARDAAGRPGVGITWPVPPGSSAEAQAVVIVFDKDTYELLGTNFHAIKALAVVDQVGQRP</sequence>
<proteinExistence type="predicted"/>
<feature type="compositionally biased region" description="Low complexity" evidence="1">
    <location>
        <begin position="82"/>
        <end position="99"/>
    </location>
</feature>
<evidence type="ECO:0000256" key="2">
    <source>
        <dbReference type="SAM" id="Phobius"/>
    </source>
</evidence>
<dbReference type="Proteomes" id="UP000552097">
    <property type="component" value="Unassembled WGS sequence"/>
</dbReference>
<dbReference type="NCBIfam" id="NF038083">
    <property type="entry name" value="CU044_5270_fam"/>
    <property type="match status" value="1"/>
</dbReference>
<keyword evidence="4" id="KW-1185">Reference proteome</keyword>
<accession>A0A7W9HLX7</accession>
<gene>
    <name evidence="3" type="ORF">F4560_004413</name>
</gene>
<evidence type="ECO:0000313" key="4">
    <source>
        <dbReference type="Proteomes" id="UP000552097"/>
    </source>
</evidence>
<dbReference type="AlphaFoldDB" id="A0A7W9HLX7"/>
<dbReference type="InterPro" id="IPR047789">
    <property type="entry name" value="CU044_5270-like"/>
</dbReference>
<reference evidence="3 4" key="1">
    <citation type="submission" date="2020-08" db="EMBL/GenBank/DDBJ databases">
        <title>Sequencing the genomes of 1000 actinobacteria strains.</title>
        <authorList>
            <person name="Klenk H.-P."/>
        </authorList>
    </citation>
    <scope>NUCLEOTIDE SEQUENCE [LARGE SCALE GENOMIC DNA]</scope>
    <source>
        <strain evidence="3 4">DSM 45486</strain>
    </source>
</reference>
<comment type="caution">
    <text evidence="3">The sequence shown here is derived from an EMBL/GenBank/DDBJ whole genome shotgun (WGS) entry which is preliminary data.</text>
</comment>
<name>A0A7W9HLX7_9PSEU</name>
<keyword evidence="2" id="KW-0472">Membrane</keyword>
<evidence type="ECO:0000313" key="3">
    <source>
        <dbReference type="EMBL" id="MBB5804645.1"/>
    </source>
</evidence>
<keyword evidence="2" id="KW-0812">Transmembrane</keyword>
<keyword evidence="2" id="KW-1133">Transmembrane helix</keyword>
<dbReference type="EMBL" id="JACHMO010000001">
    <property type="protein sequence ID" value="MBB5804645.1"/>
    <property type="molecule type" value="Genomic_DNA"/>
</dbReference>
<organism evidence="3 4">
    <name type="scientific">Saccharothrix ecbatanensis</name>
    <dbReference type="NCBI Taxonomy" id="1105145"/>
    <lineage>
        <taxon>Bacteria</taxon>
        <taxon>Bacillati</taxon>
        <taxon>Actinomycetota</taxon>
        <taxon>Actinomycetes</taxon>
        <taxon>Pseudonocardiales</taxon>
        <taxon>Pseudonocardiaceae</taxon>
        <taxon>Saccharothrix</taxon>
    </lineage>
</organism>
<dbReference type="RefSeq" id="WP_184922629.1">
    <property type="nucleotide sequence ID" value="NZ_JACHMO010000001.1"/>
</dbReference>
<feature type="region of interest" description="Disordered" evidence="1">
    <location>
        <begin position="77"/>
        <end position="104"/>
    </location>
</feature>
<feature type="transmembrane region" description="Helical" evidence="2">
    <location>
        <begin position="48"/>
        <end position="69"/>
    </location>
</feature>
<evidence type="ECO:0000256" key="1">
    <source>
        <dbReference type="SAM" id="MobiDB-lite"/>
    </source>
</evidence>